<name>A0AAE4Q4P7_STRCB</name>
<dbReference type="Proteomes" id="UP001186118">
    <property type="component" value="Unassembled WGS sequence"/>
</dbReference>
<organism evidence="1 2">
    <name type="scientific">Streptococcus canis</name>
    <dbReference type="NCBI Taxonomy" id="1329"/>
    <lineage>
        <taxon>Bacteria</taxon>
        <taxon>Bacillati</taxon>
        <taxon>Bacillota</taxon>
        <taxon>Bacilli</taxon>
        <taxon>Lactobacillales</taxon>
        <taxon>Streptococcaceae</taxon>
        <taxon>Streptococcus</taxon>
    </lineage>
</organism>
<evidence type="ECO:0000313" key="1">
    <source>
        <dbReference type="EMBL" id="MDV5976469.1"/>
    </source>
</evidence>
<dbReference type="InterPro" id="IPR009057">
    <property type="entry name" value="Homeodomain-like_sf"/>
</dbReference>
<dbReference type="AlphaFoldDB" id="A0AAE4Q4P7"/>
<evidence type="ECO:0000313" key="2">
    <source>
        <dbReference type="Proteomes" id="UP001186118"/>
    </source>
</evidence>
<comment type="caution">
    <text evidence="1">The sequence shown here is derived from an EMBL/GenBank/DDBJ whole genome shotgun (WGS) entry which is preliminary data.</text>
</comment>
<reference evidence="1" key="1">
    <citation type="submission" date="2021-04" db="EMBL/GenBank/DDBJ databases">
        <title>Draft genomes of 20 S. canis strains.</title>
        <authorList>
            <person name="Pagnossin D."/>
            <person name="Weir W."/>
            <person name="Smith A."/>
            <person name="Ure R."/>
            <person name="Oravcova K."/>
        </authorList>
    </citation>
    <scope>NUCLEOTIDE SEQUENCE</scope>
    <source>
        <strain evidence="1">284</strain>
    </source>
</reference>
<dbReference type="GO" id="GO:0003677">
    <property type="term" value="F:DNA binding"/>
    <property type="evidence" value="ECO:0007669"/>
    <property type="project" value="InterPro"/>
</dbReference>
<dbReference type="GO" id="GO:0006313">
    <property type="term" value="P:DNA transposition"/>
    <property type="evidence" value="ECO:0007669"/>
    <property type="project" value="InterPro"/>
</dbReference>
<dbReference type="Gene3D" id="1.10.10.60">
    <property type="entry name" value="Homeodomain-like"/>
    <property type="match status" value="1"/>
</dbReference>
<dbReference type="EMBL" id="JAGQEX010000004">
    <property type="protein sequence ID" value="MDV5976469.1"/>
    <property type="molecule type" value="Genomic_DNA"/>
</dbReference>
<gene>
    <name evidence="1" type="ORF">KB584_03150</name>
</gene>
<dbReference type="InterPro" id="IPR002514">
    <property type="entry name" value="Transposase_8"/>
</dbReference>
<sequence length="77" mass="9037">MSGFKCYDEEFKQFLVNLYQTGKIQTELCKDYGISHSALARWIKQYPQVKLDDDTIAVFMQIQIRTCDTDFVSRLTC</sequence>
<accession>A0AAE4Q4P7</accession>
<dbReference type="SUPFAM" id="SSF46689">
    <property type="entry name" value="Homeodomain-like"/>
    <property type="match status" value="1"/>
</dbReference>
<dbReference type="Pfam" id="PF01527">
    <property type="entry name" value="HTH_Tnp_1"/>
    <property type="match status" value="1"/>
</dbReference>
<dbReference type="GO" id="GO:0004803">
    <property type="term" value="F:transposase activity"/>
    <property type="evidence" value="ECO:0007669"/>
    <property type="project" value="InterPro"/>
</dbReference>
<protein>
    <submittedName>
        <fullName evidence="1">Transposase</fullName>
    </submittedName>
</protein>
<proteinExistence type="predicted"/>